<dbReference type="Pfam" id="PF13426">
    <property type="entry name" value="PAS_9"/>
    <property type="match status" value="1"/>
</dbReference>
<dbReference type="SMART" id="SM00086">
    <property type="entry name" value="PAC"/>
    <property type="match status" value="4"/>
</dbReference>
<feature type="domain" description="PAC" evidence="11">
    <location>
        <begin position="493"/>
        <end position="543"/>
    </location>
</feature>
<proteinExistence type="predicted"/>
<dbReference type="InterPro" id="IPR004358">
    <property type="entry name" value="Sig_transdc_His_kin-like_C"/>
</dbReference>
<dbReference type="SMART" id="SM00387">
    <property type="entry name" value="HATPase_c"/>
    <property type="match status" value="1"/>
</dbReference>
<dbReference type="InterPro" id="IPR001610">
    <property type="entry name" value="PAC"/>
</dbReference>
<dbReference type="InterPro" id="IPR000700">
    <property type="entry name" value="PAS-assoc_C"/>
</dbReference>
<dbReference type="PROSITE" id="PS50112">
    <property type="entry name" value="PAS"/>
    <property type="match status" value="3"/>
</dbReference>
<dbReference type="GO" id="GO:0000160">
    <property type="term" value="P:phosphorelay signal transduction system"/>
    <property type="evidence" value="ECO:0007669"/>
    <property type="project" value="InterPro"/>
</dbReference>
<evidence type="ECO:0000256" key="4">
    <source>
        <dbReference type="ARBA" id="ARBA00022679"/>
    </source>
</evidence>
<dbReference type="EC" id="2.7.13.3" evidence="2"/>
<organism evidence="12 13">
    <name type="scientific">Methanogenium organophilum</name>
    <dbReference type="NCBI Taxonomy" id="2199"/>
    <lineage>
        <taxon>Archaea</taxon>
        <taxon>Methanobacteriati</taxon>
        <taxon>Methanobacteriota</taxon>
        <taxon>Stenosarchaea group</taxon>
        <taxon>Methanomicrobia</taxon>
        <taxon>Methanomicrobiales</taxon>
        <taxon>Methanomicrobiaceae</taxon>
        <taxon>Methanogenium</taxon>
    </lineage>
</organism>
<dbReference type="Pfam" id="PF02518">
    <property type="entry name" value="HATPase_c"/>
    <property type="match status" value="1"/>
</dbReference>
<evidence type="ECO:0000256" key="2">
    <source>
        <dbReference type="ARBA" id="ARBA00012438"/>
    </source>
</evidence>
<reference evidence="12" key="1">
    <citation type="submission" date="2022-11" db="EMBL/GenBank/DDBJ databases">
        <title>Complete genome sequence of Methanogenium organophilum DSM 3596.</title>
        <authorList>
            <person name="Chen S.-C."/>
            <person name="Lai S.-J."/>
            <person name="You Y.-T."/>
        </authorList>
    </citation>
    <scope>NUCLEOTIDE SEQUENCE</scope>
    <source>
        <strain evidence="12">DSM 3596</strain>
    </source>
</reference>
<dbReference type="SMART" id="SM00091">
    <property type="entry name" value="PAS"/>
    <property type="match status" value="4"/>
</dbReference>
<dbReference type="Gene3D" id="3.30.565.10">
    <property type="entry name" value="Histidine kinase-like ATPase, C-terminal domain"/>
    <property type="match status" value="1"/>
</dbReference>
<dbReference type="RefSeq" id="WP_268187729.1">
    <property type="nucleotide sequence ID" value="NZ_CP113361.1"/>
</dbReference>
<dbReference type="SUPFAM" id="SSF52172">
    <property type="entry name" value="CheY-like"/>
    <property type="match status" value="1"/>
</dbReference>
<dbReference type="InterPro" id="IPR000014">
    <property type="entry name" value="PAS"/>
</dbReference>
<dbReference type="PROSITE" id="PS50113">
    <property type="entry name" value="PAC"/>
    <property type="match status" value="2"/>
</dbReference>
<evidence type="ECO:0000259" key="10">
    <source>
        <dbReference type="PROSITE" id="PS50112"/>
    </source>
</evidence>
<evidence type="ECO:0000256" key="7">
    <source>
        <dbReference type="SAM" id="Coils"/>
    </source>
</evidence>
<feature type="domain" description="PAS" evidence="10">
    <location>
        <begin position="178"/>
        <end position="251"/>
    </location>
</feature>
<dbReference type="Proteomes" id="UP001163096">
    <property type="component" value="Chromosome"/>
</dbReference>
<feature type="domain" description="Histidine kinase" evidence="8">
    <location>
        <begin position="778"/>
        <end position="877"/>
    </location>
</feature>
<dbReference type="InterPro" id="IPR036890">
    <property type="entry name" value="HATPase_C_sf"/>
</dbReference>
<evidence type="ECO:0000313" key="12">
    <source>
        <dbReference type="EMBL" id="WAI02445.1"/>
    </source>
</evidence>
<dbReference type="GO" id="GO:0004673">
    <property type="term" value="F:protein histidine kinase activity"/>
    <property type="evidence" value="ECO:0007669"/>
    <property type="project" value="UniProtKB-EC"/>
</dbReference>
<dbReference type="InterPro" id="IPR013656">
    <property type="entry name" value="PAS_4"/>
</dbReference>
<dbReference type="PRINTS" id="PR00344">
    <property type="entry name" value="BCTRLSENSOR"/>
</dbReference>
<dbReference type="CDD" id="cd00130">
    <property type="entry name" value="PAS"/>
    <property type="match status" value="3"/>
</dbReference>
<feature type="coiled-coil region" evidence="7">
    <location>
        <begin position="154"/>
        <end position="181"/>
    </location>
</feature>
<keyword evidence="13" id="KW-1185">Reference proteome</keyword>
<keyword evidence="7" id="KW-0175">Coiled coil</keyword>
<evidence type="ECO:0000256" key="1">
    <source>
        <dbReference type="ARBA" id="ARBA00000085"/>
    </source>
</evidence>
<dbReference type="InterPro" id="IPR001789">
    <property type="entry name" value="Sig_transdc_resp-reg_receiver"/>
</dbReference>
<evidence type="ECO:0000256" key="6">
    <source>
        <dbReference type="PROSITE-ProRule" id="PRU00169"/>
    </source>
</evidence>
<dbReference type="PROSITE" id="PS50110">
    <property type="entry name" value="RESPONSE_REGULATORY"/>
    <property type="match status" value="1"/>
</dbReference>
<dbReference type="Gene3D" id="3.40.50.2300">
    <property type="match status" value="1"/>
</dbReference>
<accession>A0A9X9S6S2</accession>
<dbReference type="GeneID" id="76834659"/>
<feature type="domain" description="PAC" evidence="11">
    <location>
        <begin position="619"/>
        <end position="672"/>
    </location>
</feature>
<dbReference type="NCBIfam" id="TIGR00229">
    <property type="entry name" value="sensory_box"/>
    <property type="match status" value="4"/>
</dbReference>
<feature type="domain" description="PAS" evidence="10">
    <location>
        <begin position="421"/>
        <end position="464"/>
    </location>
</feature>
<dbReference type="CDD" id="cd00156">
    <property type="entry name" value="REC"/>
    <property type="match status" value="1"/>
</dbReference>
<dbReference type="Pfam" id="PF08447">
    <property type="entry name" value="PAS_3"/>
    <property type="match status" value="2"/>
</dbReference>
<dbReference type="SUPFAM" id="SSF55785">
    <property type="entry name" value="PYP-like sensor domain (PAS domain)"/>
    <property type="match status" value="4"/>
</dbReference>
<dbReference type="InterPro" id="IPR003594">
    <property type="entry name" value="HATPase_dom"/>
</dbReference>
<dbReference type="PANTHER" id="PTHR43304">
    <property type="entry name" value="PHYTOCHROME-LIKE PROTEIN CPH1"/>
    <property type="match status" value="1"/>
</dbReference>
<dbReference type="InterPro" id="IPR013655">
    <property type="entry name" value="PAS_fold_3"/>
</dbReference>
<dbReference type="InterPro" id="IPR035965">
    <property type="entry name" value="PAS-like_dom_sf"/>
</dbReference>
<feature type="modified residue" description="4-aspartylphosphate" evidence="6">
    <location>
        <position position="62"/>
    </location>
</feature>
<dbReference type="PANTHER" id="PTHR43304:SF1">
    <property type="entry name" value="PAC DOMAIN-CONTAINING PROTEIN"/>
    <property type="match status" value="1"/>
</dbReference>
<keyword evidence="5" id="KW-0418">Kinase</keyword>
<dbReference type="InterPro" id="IPR052162">
    <property type="entry name" value="Sensor_kinase/Photoreceptor"/>
</dbReference>
<evidence type="ECO:0000259" key="11">
    <source>
        <dbReference type="PROSITE" id="PS50113"/>
    </source>
</evidence>
<feature type="domain" description="PAS" evidence="10">
    <location>
        <begin position="544"/>
        <end position="616"/>
    </location>
</feature>
<dbReference type="Pfam" id="PF08448">
    <property type="entry name" value="PAS_4"/>
    <property type="match status" value="1"/>
</dbReference>
<dbReference type="Pfam" id="PF00072">
    <property type="entry name" value="Response_reg"/>
    <property type="match status" value="1"/>
</dbReference>
<sequence length="888" mass="101211">MKSMQETDGPILVLYVDDEPALLEIGKIYLERADGIHVTTVDNPEDAIRLLVRDKFDAIVSDYQMPGMDGIAFLKYIRRTYGDLPFLLFTGKGREEIVIEALNNGADYYVEKAGLPEPQFADLVHKIRRAVSRCRTDQILRNTYNELRCSSEQLAIYSEELNIREEKIVEMEQALRESEQIYKAIFANTGSATAILEEDMTISLVNAAFAKLAGFSREEIEGCIKWSRFVHPDDRARLEEYHRARRRVSEHVPEHYEFRFLDRFGSERLIYMTIGLIPGTLRSVASHTDITELKEIRSRLSLFGNILDDSLNEIYIFDTTTLRFVHVNRGGRENLGYSMDELRSLTPVDLKPECTDVSFRELVAPLLSGEKDIVCFTTMHRRKDGTEYPIEAHVHLSHVVSPPVFVAVIIDITSRREAEEENQILRRMVDSAPSAITVHDYEGRFIYVNARTLAMHGYMRDEFMALTLDDLDVPASRAWIDTHFQEVRTAGETVFETEHYRKDGSILPLFVHLSVTQWGERTVLLSIAEDITEWRVIEHALRESRKQLSLALDAANDGLWDWNVSDGTAYFSPQYLRMLGYEPEEFATTYDVWWEFVHPDDRDGAESAIREALATQTDYYKEFRMRKKDGSYLWILARGRVMEMDDMGQPLRMVGTHVDISERKQVEEALRLANRKLQLLSGITRHDILNQAMALDGYLTLAEEMDPAPPLGECLQKMHRAAHSIERTIAFTREYEQLGRNEPNWISLRDAAADLLNCRELSVSFSCDGVAVFADPLLNKVFFNLMDNILRHGKHASAVTVICSLTETGGLAVILEDNGAGVPADLKEKIFEHKFGSNTGMGLFLVREILAITGITIYECGTEGEGARFELVVPPSGWRVVKNAAHPR</sequence>
<dbReference type="SMART" id="SM00448">
    <property type="entry name" value="REC"/>
    <property type="match status" value="1"/>
</dbReference>
<keyword evidence="4" id="KW-0808">Transferase</keyword>
<dbReference type="Gene3D" id="3.30.450.20">
    <property type="entry name" value="PAS domain"/>
    <property type="match status" value="4"/>
</dbReference>
<evidence type="ECO:0000313" key="13">
    <source>
        <dbReference type="Proteomes" id="UP001163096"/>
    </source>
</evidence>
<name>A0A9X9S6S2_METOG</name>
<gene>
    <name evidence="12" type="ORF">OU421_06115</name>
</gene>
<dbReference type="CDD" id="cd00075">
    <property type="entry name" value="HATPase"/>
    <property type="match status" value="1"/>
</dbReference>
<dbReference type="InterPro" id="IPR011006">
    <property type="entry name" value="CheY-like_superfamily"/>
</dbReference>
<dbReference type="InterPro" id="IPR005467">
    <property type="entry name" value="His_kinase_dom"/>
</dbReference>
<evidence type="ECO:0000256" key="5">
    <source>
        <dbReference type="ARBA" id="ARBA00022777"/>
    </source>
</evidence>
<dbReference type="SUPFAM" id="SSF55874">
    <property type="entry name" value="ATPase domain of HSP90 chaperone/DNA topoisomerase II/histidine kinase"/>
    <property type="match status" value="1"/>
</dbReference>
<evidence type="ECO:0000259" key="9">
    <source>
        <dbReference type="PROSITE" id="PS50110"/>
    </source>
</evidence>
<protein>
    <recommendedName>
        <fullName evidence="2">histidine kinase</fullName>
        <ecNumber evidence="2">2.7.13.3</ecNumber>
    </recommendedName>
</protein>
<keyword evidence="3 6" id="KW-0597">Phosphoprotein</keyword>
<dbReference type="EMBL" id="CP113361">
    <property type="protein sequence ID" value="WAI02445.1"/>
    <property type="molecule type" value="Genomic_DNA"/>
</dbReference>
<dbReference type="KEGG" id="mou:OU421_06115"/>
<dbReference type="PROSITE" id="PS50109">
    <property type="entry name" value="HIS_KIN"/>
    <property type="match status" value="1"/>
</dbReference>
<evidence type="ECO:0000256" key="3">
    <source>
        <dbReference type="ARBA" id="ARBA00022553"/>
    </source>
</evidence>
<comment type="catalytic activity">
    <reaction evidence="1">
        <text>ATP + protein L-histidine = ADP + protein N-phospho-L-histidine.</text>
        <dbReference type="EC" id="2.7.13.3"/>
    </reaction>
</comment>
<evidence type="ECO:0000259" key="8">
    <source>
        <dbReference type="PROSITE" id="PS50109"/>
    </source>
</evidence>
<dbReference type="AlphaFoldDB" id="A0A9X9S6S2"/>
<feature type="domain" description="Response regulatory" evidence="9">
    <location>
        <begin position="12"/>
        <end position="127"/>
    </location>
</feature>